<gene>
    <name evidence="4" type="ORF">TCK1_3358</name>
</gene>
<dbReference type="Pfam" id="PF02525">
    <property type="entry name" value="Flavodoxin_2"/>
    <property type="match status" value="1"/>
</dbReference>
<dbReference type="RefSeq" id="WP_159266328.1">
    <property type="nucleotide sequence ID" value="NZ_CP040324.1"/>
</dbReference>
<evidence type="ECO:0000259" key="3">
    <source>
        <dbReference type="Pfam" id="PF02525"/>
    </source>
</evidence>
<proteinExistence type="inferred from homology"/>
<dbReference type="PANTHER" id="PTHR10204">
    <property type="entry name" value="NAD P H OXIDOREDUCTASE-RELATED"/>
    <property type="match status" value="1"/>
</dbReference>
<accession>A0AAE6RDI4</accession>
<dbReference type="InterPro" id="IPR003680">
    <property type="entry name" value="Flavodoxin_fold"/>
</dbReference>
<dbReference type="EMBL" id="CP040324">
    <property type="protein sequence ID" value="QHB28704.1"/>
    <property type="molecule type" value="Genomic_DNA"/>
</dbReference>
<organism evidence="4 5">
    <name type="scientific">Pseudomonas monteilii</name>
    <dbReference type="NCBI Taxonomy" id="76759"/>
    <lineage>
        <taxon>Bacteria</taxon>
        <taxon>Pseudomonadati</taxon>
        <taxon>Pseudomonadota</taxon>
        <taxon>Gammaproteobacteria</taxon>
        <taxon>Pseudomonadales</taxon>
        <taxon>Pseudomonadaceae</taxon>
        <taxon>Pseudomonas</taxon>
    </lineage>
</organism>
<dbReference type="InterPro" id="IPR051545">
    <property type="entry name" value="NAD(P)H_dehydrogenase_qn"/>
</dbReference>
<evidence type="ECO:0000256" key="1">
    <source>
        <dbReference type="ARBA" id="ARBA00006252"/>
    </source>
</evidence>
<dbReference type="PANTHER" id="PTHR10204:SF34">
    <property type="entry name" value="NAD(P)H DEHYDROGENASE [QUINONE] 1 ISOFORM 1"/>
    <property type="match status" value="1"/>
</dbReference>
<dbReference type="GO" id="GO:0003955">
    <property type="term" value="F:NAD(P)H dehydrogenase (quinone) activity"/>
    <property type="evidence" value="ECO:0007669"/>
    <property type="project" value="TreeGrafter"/>
</dbReference>
<dbReference type="Proteomes" id="UP000464593">
    <property type="component" value="Chromosome"/>
</dbReference>
<dbReference type="GO" id="GO:0005829">
    <property type="term" value="C:cytosol"/>
    <property type="evidence" value="ECO:0007669"/>
    <property type="project" value="TreeGrafter"/>
</dbReference>
<dbReference type="SUPFAM" id="SSF52218">
    <property type="entry name" value="Flavoproteins"/>
    <property type="match status" value="1"/>
</dbReference>
<evidence type="ECO:0000313" key="5">
    <source>
        <dbReference type="Proteomes" id="UP000464593"/>
    </source>
</evidence>
<protein>
    <submittedName>
        <fullName evidence="4">NAD(P)H quinone oxidoreductase</fullName>
    </submittedName>
</protein>
<comment type="similarity">
    <text evidence="1">Belongs to the NAD(P)H dehydrogenase (quinone) family.</text>
</comment>
<dbReference type="InterPro" id="IPR029039">
    <property type="entry name" value="Flavoprotein-like_sf"/>
</dbReference>
<name>A0AAE6RDI4_9PSED</name>
<dbReference type="Gene3D" id="3.40.50.360">
    <property type="match status" value="1"/>
</dbReference>
<reference evidence="4 5" key="1">
    <citation type="submission" date="2019-05" db="EMBL/GenBank/DDBJ databases">
        <title>Complete genome sequence of Pseudomonas Pseudomonas resinovorans.</title>
        <authorList>
            <person name="Chen H.-P."/>
        </authorList>
    </citation>
    <scope>NUCLEOTIDE SEQUENCE [LARGE SCALE GENOMIC DNA]</scope>
    <source>
        <strain evidence="4 5">TCU-CK1</strain>
    </source>
</reference>
<dbReference type="AlphaFoldDB" id="A0AAE6RDI4"/>
<evidence type="ECO:0000313" key="4">
    <source>
        <dbReference type="EMBL" id="QHB28704.1"/>
    </source>
</evidence>
<sequence>MNVLIVHAHPEPQSFTSSLYADAVEYFSQLGHKVETSDLYAMNFNPVASSDDFKQRTNPDYLVYALEQRNAAKYQQLSSDIANEVDKVLRCDLLILTFPIYWFSMPAILKGWIDRVFISGTFYGGRRIFGDGGMVGKKALVCATLGGREGMFGQRGIHGDLQTLLRPLLKGSLGYVGFDVLAPFVGFHIPYLSTDERKLIQLKWREALATLSERKQLLMPNLSDYDENFSLR</sequence>
<keyword evidence="2" id="KW-0560">Oxidoreductase</keyword>
<feature type="domain" description="Flavodoxin-like fold" evidence="3">
    <location>
        <begin position="1"/>
        <end position="192"/>
    </location>
</feature>
<evidence type="ECO:0000256" key="2">
    <source>
        <dbReference type="ARBA" id="ARBA00023002"/>
    </source>
</evidence>